<feature type="region of interest" description="Disordered" evidence="1">
    <location>
        <begin position="1"/>
        <end position="25"/>
    </location>
</feature>
<dbReference type="AlphaFoldDB" id="A0A1Y1IBV1"/>
<proteinExistence type="predicted"/>
<reference evidence="2 3" key="1">
    <citation type="journal article" date="2014" name="Nat. Commun.">
        <title>Klebsormidium flaccidum genome reveals primary factors for plant terrestrial adaptation.</title>
        <authorList>
            <person name="Hori K."/>
            <person name="Maruyama F."/>
            <person name="Fujisawa T."/>
            <person name="Togashi T."/>
            <person name="Yamamoto N."/>
            <person name="Seo M."/>
            <person name="Sato S."/>
            <person name="Yamada T."/>
            <person name="Mori H."/>
            <person name="Tajima N."/>
            <person name="Moriyama T."/>
            <person name="Ikeuchi M."/>
            <person name="Watanabe M."/>
            <person name="Wada H."/>
            <person name="Kobayashi K."/>
            <person name="Saito M."/>
            <person name="Masuda T."/>
            <person name="Sasaki-Sekimoto Y."/>
            <person name="Mashiguchi K."/>
            <person name="Awai K."/>
            <person name="Shimojima M."/>
            <person name="Masuda S."/>
            <person name="Iwai M."/>
            <person name="Nobusawa T."/>
            <person name="Narise T."/>
            <person name="Kondo S."/>
            <person name="Saito H."/>
            <person name="Sato R."/>
            <person name="Murakawa M."/>
            <person name="Ihara Y."/>
            <person name="Oshima-Yamada Y."/>
            <person name="Ohtaka K."/>
            <person name="Satoh M."/>
            <person name="Sonobe K."/>
            <person name="Ishii M."/>
            <person name="Ohtani R."/>
            <person name="Kanamori-Sato M."/>
            <person name="Honoki R."/>
            <person name="Miyazaki D."/>
            <person name="Mochizuki H."/>
            <person name="Umetsu J."/>
            <person name="Higashi K."/>
            <person name="Shibata D."/>
            <person name="Kamiya Y."/>
            <person name="Sato N."/>
            <person name="Nakamura Y."/>
            <person name="Tabata S."/>
            <person name="Ida S."/>
            <person name="Kurokawa K."/>
            <person name="Ohta H."/>
        </authorList>
    </citation>
    <scope>NUCLEOTIDE SEQUENCE [LARGE SCALE GENOMIC DNA]</scope>
    <source>
        <strain evidence="2 3">NIES-2285</strain>
    </source>
</reference>
<evidence type="ECO:0000313" key="3">
    <source>
        <dbReference type="Proteomes" id="UP000054558"/>
    </source>
</evidence>
<feature type="region of interest" description="Disordered" evidence="1">
    <location>
        <begin position="157"/>
        <end position="204"/>
    </location>
</feature>
<protein>
    <submittedName>
        <fullName evidence="2">Uncharacterized protein</fullName>
    </submittedName>
</protein>
<accession>A0A1Y1IBV1</accession>
<evidence type="ECO:0000313" key="2">
    <source>
        <dbReference type="EMBL" id="GAQ87442.1"/>
    </source>
</evidence>
<sequence>METEAGGVPFTDTSTTGEKDGHPENTLLNIVTSTVVDTLNDGGSAATSTPLYSVSVLQELIRRIVKDNPGACKMLAEYEGLIGRDENARRSFLGEFAASCLHGSRNTYPKKEQDDPRRYLSVIKEIVENDPDYTKDTPHLMQFGLLALEARLDKTPEDPQVLSAPGVQKILELEDPDSDNEEEASQDSDEQEEKQKRSGIGACW</sequence>
<gene>
    <name evidence="2" type="ORF">KFL_003530060</name>
</gene>
<organism evidence="2 3">
    <name type="scientific">Klebsormidium nitens</name>
    <name type="common">Green alga</name>
    <name type="synonym">Ulothrix nitens</name>
    <dbReference type="NCBI Taxonomy" id="105231"/>
    <lineage>
        <taxon>Eukaryota</taxon>
        <taxon>Viridiplantae</taxon>
        <taxon>Streptophyta</taxon>
        <taxon>Klebsormidiophyceae</taxon>
        <taxon>Klebsormidiales</taxon>
        <taxon>Klebsormidiaceae</taxon>
        <taxon>Klebsormidium</taxon>
    </lineage>
</organism>
<keyword evidence="3" id="KW-1185">Reference proteome</keyword>
<feature type="compositionally biased region" description="Acidic residues" evidence="1">
    <location>
        <begin position="173"/>
        <end position="192"/>
    </location>
</feature>
<dbReference type="EMBL" id="DF237302">
    <property type="protein sequence ID" value="GAQ87442.1"/>
    <property type="molecule type" value="Genomic_DNA"/>
</dbReference>
<dbReference type="Proteomes" id="UP000054558">
    <property type="component" value="Unassembled WGS sequence"/>
</dbReference>
<evidence type="ECO:0000256" key="1">
    <source>
        <dbReference type="SAM" id="MobiDB-lite"/>
    </source>
</evidence>
<name>A0A1Y1IBV1_KLENI</name>